<feature type="compositionally biased region" description="Low complexity" evidence="8">
    <location>
        <begin position="188"/>
        <end position="198"/>
    </location>
</feature>
<feature type="compositionally biased region" description="Low complexity" evidence="8">
    <location>
        <begin position="485"/>
        <end position="526"/>
    </location>
</feature>
<organism evidence="10 11">
    <name type="scientific">Albula glossodonta</name>
    <name type="common">roundjaw bonefish</name>
    <dbReference type="NCBI Taxonomy" id="121402"/>
    <lineage>
        <taxon>Eukaryota</taxon>
        <taxon>Metazoa</taxon>
        <taxon>Chordata</taxon>
        <taxon>Craniata</taxon>
        <taxon>Vertebrata</taxon>
        <taxon>Euteleostomi</taxon>
        <taxon>Actinopterygii</taxon>
        <taxon>Neopterygii</taxon>
        <taxon>Teleostei</taxon>
        <taxon>Albuliformes</taxon>
        <taxon>Albulidae</taxon>
        <taxon>Albula</taxon>
    </lineage>
</organism>
<sequence length="1004" mass="106167">MDIAVSDKSQSKKVFRARKTMKMSDRQQLESIHNSHSSSELPSSSSTSSSLPPSPIVMNGKYKEEEQMETENGRESHTDKNPKETRSTPPVSRSPSPLTLSLSLSPSPSSKTPELGSNCNVLSTSARSPNSVGKESDTKRGDNKEGINESSLMVEGETTDDKKEEEREGTAGLGVKDKEDDNPKPDDLSSSLDSLQDPTISPVSPLASERKEEENQNENDDRTGSVEAVAMDTDSALMDTKVLEVNKPSPAVDTTSSSSPCFSPSHAPESDQEVKEGFLVLSEEDENQGERDEEKEEKDKGGVTEDERGECMEVTTEKKDVGITAQSSSPPSPTSSPAPLASGDKGVDKCSSTPFGKKRALSGDTEMDEQKKKDEEEGVMREGKRQKVEEEELEAQMELKIRADTRSRLKLEKVVQKLVEEQLRVLQLSVFDRSLQELRERVEKIDCATKHQQTLNTLQAKIARLAKKFGAANQAKDNTRKPQEALSSSAASTTPTLTAGATSTLRPVRTTVETNTQTNQNMTPRPLATTVSLAQPKPLSTSTPPVSAPILFTTSASLDTTSTLSSQNQMGTLLLQTTPANNAATPSNPSPAPQPLSLQPLLIQLPISVTNTQGAAAMTNSPAGVGLMPVSSLGTVTMPSKAKTTTTAATFILQKPSPSSSALSLPSSPSLPQMTLARAVYPGGSAAVGVPSSGVSVTSARTPTQCVSVAGLTSSSSSLPKSSAPAATGGQPAGPAASGTPSATVMASKTDNQATNSAASKPTVQVPRTGKSGSVIDLTEDDDDVQVTGVQKAPVQSGSLSSSASTVTQRTTGASPALLSSNTRHGPATGSTMRSSPQTGLHSVNGPVIVPCRSPQNSPSKIRSANPNPPPHQFPPLPSLPPPPPRLPPEAGNTSVPQQPQLRLARVQSQNGIVLSWCVEEVDCTCAAVDSYHLYAYHQDQAGPSHWKKIGEVKALPLPMACTLTQFVSGSTYYFAVCARDIYSRYGPFCEPQCTDVINLSSSS</sequence>
<feature type="compositionally biased region" description="Basic and acidic residues" evidence="8">
    <location>
        <begin position="368"/>
        <end position="388"/>
    </location>
</feature>
<evidence type="ECO:0000256" key="1">
    <source>
        <dbReference type="ARBA" id="ARBA00004123"/>
    </source>
</evidence>
<proteinExistence type="inferred from homology"/>
<feature type="compositionally biased region" description="Basic residues" evidence="8">
    <location>
        <begin position="11"/>
        <end position="21"/>
    </location>
</feature>
<feature type="region of interest" description="Disordered" evidence="8">
    <location>
        <begin position="473"/>
        <end position="526"/>
    </location>
</feature>
<feature type="compositionally biased region" description="Basic and acidic residues" evidence="8">
    <location>
        <begin position="159"/>
        <end position="187"/>
    </location>
</feature>
<dbReference type="GO" id="GO:0003712">
    <property type="term" value="F:transcription coregulator activity"/>
    <property type="evidence" value="ECO:0007669"/>
    <property type="project" value="TreeGrafter"/>
</dbReference>
<dbReference type="GO" id="GO:0005667">
    <property type="term" value="C:transcription regulator complex"/>
    <property type="evidence" value="ECO:0007669"/>
    <property type="project" value="TreeGrafter"/>
</dbReference>
<dbReference type="EMBL" id="JAFBMS010000061">
    <property type="protein sequence ID" value="KAG9338802.1"/>
    <property type="molecule type" value="Genomic_DNA"/>
</dbReference>
<feature type="compositionally biased region" description="Low complexity" evidence="8">
    <location>
        <begin position="712"/>
        <end position="744"/>
    </location>
</feature>
<dbReference type="InterPro" id="IPR003961">
    <property type="entry name" value="FN3_dom"/>
</dbReference>
<comment type="caution">
    <text evidence="10">The sequence shown here is derived from an EMBL/GenBank/DDBJ whole genome shotgun (WGS) entry which is preliminary data.</text>
</comment>
<feature type="compositionally biased region" description="Basic and acidic residues" evidence="8">
    <location>
        <begin position="61"/>
        <end position="86"/>
    </location>
</feature>
<dbReference type="GO" id="GO:0006355">
    <property type="term" value="P:regulation of DNA-templated transcription"/>
    <property type="evidence" value="ECO:0007669"/>
    <property type="project" value="TreeGrafter"/>
</dbReference>
<comment type="similarity">
    <text evidence="2">Belongs to the MCAF family.</text>
</comment>
<evidence type="ECO:0000259" key="9">
    <source>
        <dbReference type="PROSITE" id="PS50853"/>
    </source>
</evidence>
<dbReference type="GO" id="GO:0005634">
    <property type="term" value="C:nucleus"/>
    <property type="evidence" value="ECO:0007669"/>
    <property type="project" value="UniProtKB-SubCell"/>
</dbReference>
<dbReference type="SUPFAM" id="SSF49265">
    <property type="entry name" value="Fibronectin type III"/>
    <property type="match status" value="1"/>
</dbReference>
<evidence type="ECO:0000313" key="11">
    <source>
        <dbReference type="Proteomes" id="UP000824540"/>
    </source>
</evidence>
<dbReference type="InterPro" id="IPR026085">
    <property type="entry name" value="ATF7-int"/>
</dbReference>
<comment type="subcellular location">
    <subcellularLocation>
        <location evidence="1">Nucleus</location>
    </subcellularLocation>
</comment>
<gene>
    <name evidence="10" type="ORF">JZ751_025239</name>
</gene>
<feature type="compositionally biased region" description="Basic and acidic residues" evidence="8">
    <location>
        <begin position="288"/>
        <end position="321"/>
    </location>
</feature>
<feature type="compositionally biased region" description="Low complexity" evidence="8">
    <location>
        <begin position="256"/>
        <end position="265"/>
    </location>
</feature>
<feature type="compositionally biased region" description="Polar residues" evidence="8">
    <location>
        <begin position="806"/>
        <end position="842"/>
    </location>
</feature>
<dbReference type="Proteomes" id="UP000824540">
    <property type="component" value="Unassembled WGS sequence"/>
</dbReference>
<evidence type="ECO:0000256" key="5">
    <source>
        <dbReference type="ARBA" id="ARBA00023159"/>
    </source>
</evidence>
<dbReference type="Pfam" id="PF16788">
    <property type="entry name" value="ATF7IP_BD"/>
    <property type="match status" value="1"/>
</dbReference>
<feature type="domain" description="Fibronectin type-III" evidence="9">
    <location>
        <begin position="896"/>
        <end position="1001"/>
    </location>
</feature>
<feature type="compositionally biased region" description="Polar residues" evidence="8">
    <location>
        <begin position="854"/>
        <end position="866"/>
    </location>
</feature>
<feature type="compositionally biased region" description="Low complexity" evidence="8">
    <location>
        <begin position="87"/>
        <end position="113"/>
    </location>
</feature>
<dbReference type="PROSITE" id="PS50853">
    <property type="entry name" value="FN3"/>
    <property type="match status" value="1"/>
</dbReference>
<feature type="compositionally biased region" description="Low complexity" evidence="8">
    <location>
        <begin position="30"/>
        <end position="51"/>
    </location>
</feature>
<dbReference type="InterPro" id="IPR056565">
    <property type="entry name" value="Fn3_ATF7IP"/>
</dbReference>
<evidence type="ECO:0000313" key="10">
    <source>
        <dbReference type="EMBL" id="KAG9338802.1"/>
    </source>
</evidence>
<feature type="region of interest" description="Disordered" evidence="8">
    <location>
        <begin position="1"/>
        <end position="388"/>
    </location>
</feature>
<evidence type="ECO:0000256" key="6">
    <source>
        <dbReference type="ARBA" id="ARBA00023163"/>
    </source>
</evidence>
<keyword evidence="4" id="KW-0805">Transcription regulation</keyword>
<accession>A0A8T2NMF2</accession>
<feature type="compositionally biased region" description="Basic and acidic residues" evidence="8">
    <location>
        <begin position="134"/>
        <end position="147"/>
    </location>
</feature>
<reference evidence="10" key="1">
    <citation type="thesis" date="2021" institute="BYU ScholarsArchive" country="Provo, UT, USA">
        <title>Applications of and Algorithms for Genome Assembly and Genomic Analyses with an Emphasis on Marine Teleosts.</title>
        <authorList>
            <person name="Pickett B.D."/>
        </authorList>
    </citation>
    <scope>NUCLEOTIDE SEQUENCE</scope>
    <source>
        <strain evidence="10">HI-2016</strain>
    </source>
</reference>
<name>A0A8T2NMF2_9TELE</name>
<protein>
    <recommendedName>
        <fullName evidence="9">Fibronectin type-III domain-containing protein</fullName>
    </recommendedName>
</protein>
<keyword evidence="7" id="KW-0539">Nucleus</keyword>
<evidence type="ECO:0000256" key="4">
    <source>
        <dbReference type="ARBA" id="ARBA00023015"/>
    </source>
</evidence>
<dbReference type="InterPro" id="IPR036116">
    <property type="entry name" value="FN3_sf"/>
</dbReference>
<keyword evidence="3" id="KW-0678">Repressor</keyword>
<keyword evidence="11" id="KW-1185">Reference proteome</keyword>
<dbReference type="OrthoDB" id="2434995at2759"/>
<keyword evidence="6" id="KW-0804">Transcription</keyword>
<evidence type="ECO:0000256" key="8">
    <source>
        <dbReference type="SAM" id="MobiDB-lite"/>
    </source>
</evidence>
<dbReference type="Pfam" id="PF16794">
    <property type="entry name" value="fn3_4"/>
    <property type="match status" value="1"/>
</dbReference>
<dbReference type="PANTHER" id="PTHR23210">
    <property type="entry name" value="ACTIVATING TRANSCRIPTION FACTOR 7 INTERACTING PROTEIN"/>
    <property type="match status" value="1"/>
</dbReference>
<feature type="region of interest" description="Disordered" evidence="8">
    <location>
        <begin position="712"/>
        <end position="897"/>
    </location>
</feature>
<feature type="compositionally biased region" description="Basic and acidic residues" evidence="8">
    <location>
        <begin position="208"/>
        <end position="224"/>
    </location>
</feature>
<dbReference type="InterPro" id="IPR031870">
    <property type="entry name" value="ATF7IP_BD"/>
</dbReference>
<dbReference type="AlphaFoldDB" id="A0A8T2NMF2"/>
<evidence type="ECO:0000256" key="3">
    <source>
        <dbReference type="ARBA" id="ARBA00022491"/>
    </source>
</evidence>
<evidence type="ECO:0000256" key="2">
    <source>
        <dbReference type="ARBA" id="ARBA00010344"/>
    </source>
</evidence>
<feature type="compositionally biased region" description="Pro residues" evidence="8">
    <location>
        <begin position="867"/>
        <end position="888"/>
    </location>
</feature>
<dbReference type="PANTHER" id="PTHR23210:SF26">
    <property type="entry name" value="ACTIVATING TRANSCRIPTION FACTOR 7-INTERACTING PROTEIN 1"/>
    <property type="match status" value="1"/>
</dbReference>
<feature type="compositionally biased region" description="Polar residues" evidence="8">
    <location>
        <begin position="745"/>
        <end position="763"/>
    </location>
</feature>
<keyword evidence="5" id="KW-0010">Activator</keyword>
<evidence type="ECO:0000256" key="7">
    <source>
        <dbReference type="ARBA" id="ARBA00023242"/>
    </source>
</evidence>
<feature type="compositionally biased region" description="Polar residues" evidence="8">
    <location>
        <begin position="115"/>
        <end position="133"/>
    </location>
</feature>